<dbReference type="STRING" id="1842727.RD110_05660"/>
<dbReference type="GO" id="GO:0006352">
    <property type="term" value="P:DNA-templated transcription initiation"/>
    <property type="evidence" value="ECO:0007669"/>
    <property type="project" value="InterPro"/>
</dbReference>
<dbReference type="Proteomes" id="UP000186609">
    <property type="component" value="Chromosome"/>
</dbReference>
<dbReference type="Gene3D" id="1.10.10.10">
    <property type="entry name" value="Winged helix-like DNA-binding domain superfamily/Winged helix DNA-binding domain"/>
    <property type="match status" value="1"/>
</dbReference>
<gene>
    <name evidence="8" type="ORF">RD110_05660</name>
</gene>
<evidence type="ECO:0000259" key="6">
    <source>
        <dbReference type="Pfam" id="PF08281"/>
    </source>
</evidence>
<dbReference type="InterPro" id="IPR014284">
    <property type="entry name" value="RNA_pol_sigma-70_dom"/>
</dbReference>
<keyword evidence="2" id="KW-0805">Transcription regulation</keyword>
<dbReference type="InterPro" id="IPR036388">
    <property type="entry name" value="WH-like_DNA-bd_sf"/>
</dbReference>
<reference evidence="8 9" key="1">
    <citation type="submission" date="2017-01" db="EMBL/GenBank/DDBJ databases">
        <authorList>
            <person name="Mah S.A."/>
            <person name="Swanson W.J."/>
            <person name="Moy G.W."/>
            <person name="Vacquier V.D."/>
        </authorList>
    </citation>
    <scope>NUCLEOTIDE SEQUENCE [LARGE SCALE GENOMIC DNA]</scope>
    <source>
        <strain evidence="8 9">DCY110</strain>
    </source>
</reference>
<protein>
    <submittedName>
        <fullName evidence="8">RNA polymerase subunit sigma-24</fullName>
    </submittedName>
</protein>
<feature type="region of interest" description="Disordered" evidence="5">
    <location>
        <begin position="160"/>
        <end position="182"/>
    </location>
</feature>
<proteinExistence type="inferred from homology"/>
<dbReference type="InterPro" id="IPR013324">
    <property type="entry name" value="RNA_pol_sigma_r3/r4-like"/>
</dbReference>
<dbReference type="SUPFAM" id="SSF88659">
    <property type="entry name" value="Sigma3 and sigma4 domains of RNA polymerase sigma factors"/>
    <property type="match status" value="1"/>
</dbReference>
<dbReference type="GO" id="GO:0016987">
    <property type="term" value="F:sigma factor activity"/>
    <property type="evidence" value="ECO:0007669"/>
    <property type="project" value="UniProtKB-KW"/>
</dbReference>
<dbReference type="Gene3D" id="1.10.1740.10">
    <property type="match status" value="1"/>
</dbReference>
<dbReference type="InterPro" id="IPR039425">
    <property type="entry name" value="RNA_pol_sigma-70-like"/>
</dbReference>
<keyword evidence="9" id="KW-1185">Reference proteome</keyword>
<evidence type="ECO:0000313" key="8">
    <source>
        <dbReference type="EMBL" id="APW36740.1"/>
    </source>
</evidence>
<evidence type="ECO:0000256" key="5">
    <source>
        <dbReference type="SAM" id="MobiDB-lite"/>
    </source>
</evidence>
<dbReference type="SUPFAM" id="SSF88946">
    <property type="entry name" value="Sigma2 domain of RNA polymerase sigma factors"/>
    <property type="match status" value="1"/>
</dbReference>
<dbReference type="OrthoDB" id="9797134at2"/>
<feature type="domain" description="RNA polymerase sigma factor 70 region 4 type 2" evidence="6">
    <location>
        <begin position="104"/>
        <end position="155"/>
    </location>
</feature>
<dbReference type="NCBIfam" id="TIGR02937">
    <property type="entry name" value="sigma70-ECF"/>
    <property type="match status" value="1"/>
</dbReference>
<feature type="domain" description="PhyR sigma2" evidence="7">
    <location>
        <begin position="7"/>
        <end position="60"/>
    </location>
</feature>
<dbReference type="GO" id="GO:0003677">
    <property type="term" value="F:DNA binding"/>
    <property type="evidence" value="ECO:0007669"/>
    <property type="project" value="InterPro"/>
</dbReference>
<dbReference type="KEGG" id="rhy:RD110_05660"/>
<dbReference type="PANTHER" id="PTHR43133">
    <property type="entry name" value="RNA POLYMERASE ECF-TYPE SIGMA FACTO"/>
    <property type="match status" value="1"/>
</dbReference>
<dbReference type="InterPro" id="IPR013249">
    <property type="entry name" value="RNA_pol_sigma70_r4_t2"/>
</dbReference>
<dbReference type="InterPro" id="IPR013325">
    <property type="entry name" value="RNA_pol_sigma_r2"/>
</dbReference>
<name>A0A1P8JSM3_9BURK</name>
<evidence type="ECO:0000259" key="7">
    <source>
        <dbReference type="Pfam" id="PF22029"/>
    </source>
</evidence>
<dbReference type="Pfam" id="PF22029">
    <property type="entry name" value="PhyR_sigma2"/>
    <property type="match status" value="1"/>
</dbReference>
<dbReference type="InterPro" id="IPR053866">
    <property type="entry name" value="PhyR_sigma2"/>
</dbReference>
<dbReference type="PANTHER" id="PTHR43133:SF25">
    <property type="entry name" value="RNA POLYMERASE SIGMA FACTOR RFAY-RELATED"/>
    <property type="match status" value="1"/>
</dbReference>
<comment type="similarity">
    <text evidence="1">Belongs to the sigma-70 factor family. ECF subfamily.</text>
</comment>
<evidence type="ECO:0000256" key="1">
    <source>
        <dbReference type="ARBA" id="ARBA00010641"/>
    </source>
</evidence>
<dbReference type="Pfam" id="PF08281">
    <property type="entry name" value="Sigma70_r4_2"/>
    <property type="match status" value="1"/>
</dbReference>
<dbReference type="CDD" id="cd06171">
    <property type="entry name" value="Sigma70_r4"/>
    <property type="match status" value="1"/>
</dbReference>
<keyword evidence="3" id="KW-0731">Sigma factor</keyword>
<keyword evidence="4" id="KW-0804">Transcription</keyword>
<dbReference type="EMBL" id="CP019236">
    <property type="protein sequence ID" value="APW36740.1"/>
    <property type="molecule type" value="Genomic_DNA"/>
</dbReference>
<dbReference type="AlphaFoldDB" id="A0A1P8JSM3"/>
<accession>A0A1P8JSM3</accession>
<evidence type="ECO:0000256" key="3">
    <source>
        <dbReference type="ARBA" id="ARBA00023082"/>
    </source>
</evidence>
<evidence type="ECO:0000256" key="2">
    <source>
        <dbReference type="ARBA" id="ARBA00023015"/>
    </source>
</evidence>
<organism evidence="8 9">
    <name type="scientific">Rhodoferax koreensis</name>
    <dbReference type="NCBI Taxonomy" id="1842727"/>
    <lineage>
        <taxon>Bacteria</taxon>
        <taxon>Pseudomonadati</taxon>
        <taxon>Pseudomonadota</taxon>
        <taxon>Betaproteobacteria</taxon>
        <taxon>Burkholderiales</taxon>
        <taxon>Comamonadaceae</taxon>
        <taxon>Rhodoferax</taxon>
    </lineage>
</organism>
<evidence type="ECO:0000313" key="9">
    <source>
        <dbReference type="Proteomes" id="UP000186609"/>
    </source>
</evidence>
<dbReference type="RefSeq" id="WP_076197496.1">
    <property type="nucleotide sequence ID" value="NZ_CP019236.1"/>
</dbReference>
<sequence length="182" mass="20174">MNRQPLVDHIPSLRRYARALTGSAWAADDLVQDTLERACSKWRRWLVGSDLRAWLFTLMHNLFANQVRYQARRPGGASMVDIDDLDDGAEAPSSPESGLELAIDLQRCLLRLPQDQRAVLLLVCLEDLSYAEVAKITGAPVGTVMSRLSRARSRLRELMDGSDAAPVPTAATNGPPVLRRLK</sequence>
<evidence type="ECO:0000256" key="4">
    <source>
        <dbReference type="ARBA" id="ARBA00023163"/>
    </source>
</evidence>